<dbReference type="EMBL" id="JARKNE010000007">
    <property type="protein sequence ID" value="KAK5819794.1"/>
    <property type="molecule type" value="Genomic_DNA"/>
</dbReference>
<protein>
    <submittedName>
        <fullName evidence="1">Uncharacterized protein</fullName>
    </submittedName>
</protein>
<accession>A0ABR0PFE2</accession>
<comment type="caution">
    <text evidence="1">The sequence shown here is derived from an EMBL/GenBank/DDBJ whole genome shotgun (WGS) entry which is preliminary data.</text>
</comment>
<dbReference type="Proteomes" id="UP001358586">
    <property type="component" value="Chromosome 7"/>
</dbReference>
<organism evidence="1 2">
    <name type="scientific">Gossypium arboreum</name>
    <name type="common">Tree cotton</name>
    <name type="synonym">Gossypium nanking</name>
    <dbReference type="NCBI Taxonomy" id="29729"/>
    <lineage>
        <taxon>Eukaryota</taxon>
        <taxon>Viridiplantae</taxon>
        <taxon>Streptophyta</taxon>
        <taxon>Embryophyta</taxon>
        <taxon>Tracheophyta</taxon>
        <taxon>Spermatophyta</taxon>
        <taxon>Magnoliopsida</taxon>
        <taxon>eudicotyledons</taxon>
        <taxon>Gunneridae</taxon>
        <taxon>Pentapetalae</taxon>
        <taxon>rosids</taxon>
        <taxon>malvids</taxon>
        <taxon>Malvales</taxon>
        <taxon>Malvaceae</taxon>
        <taxon>Malvoideae</taxon>
        <taxon>Gossypium</taxon>
    </lineage>
</organism>
<reference evidence="1 2" key="1">
    <citation type="submission" date="2023-03" db="EMBL/GenBank/DDBJ databases">
        <title>WGS of Gossypium arboreum.</title>
        <authorList>
            <person name="Yu D."/>
        </authorList>
    </citation>
    <scope>NUCLEOTIDE SEQUENCE [LARGE SCALE GENOMIC DNA]</scope>
    <source>
        <tissue evidence="1">Leaf</tissue>
    </source>
</reference>
<name>A0ABR0PFE2_GOSAR</name>
<gene>
    <name evidence="1" type="ORF">PVK06_024817</name>
</gene>
<evidence type="ECO:0000313" key="2">
    <source>
        <dbReference type="Proteomes" id="UP001358586"/>
    </source>
</evidence>
<sequence>MQQRSYTGIPIGYGRGRRCSRRDTRWLYSRCTRRRQWRRWVVMHEAKAMEEMSCDARGKGDGGDGLRCTGRRRWRGWVAIHGAKVTEGMGCDARGKGDGRDGLQCTGRRIWGNWGFQNLGKE</sequence>
<evidence type="ECO:0000313" key="1">
    <source>
        <dbReference type="EMBL" id="KAK5819794.1"/>
    </source>
</evidence>
<keyword evidence="2" id="KW-1185">Reference proteome</keyword>
<proteinExistence type="predicted"/>